<feature type="compositionally biased region" description="Polar residues" evidence="15">
    <location>
        <begin position="14"/>
        <end position="29"/>
    </location>
</feature>
<evidence type="ECO:0000256" key="13">
    <source>
        <dbReference type="ARBA" id="ARBA00023163"/>
    </source>
</evidence>
<dbReference type="InterPro" id="IPR039637">
    <property type="entry name" value="CNOT7/CNOT8/Pop2"/>
</dbReference>
<reference evidence="16 17" key="1">
    <citation type="submission" date="2016-05" db="EMBL/GenBank/DDBJ databases">
        <title>A degradative enzymes factory behind the ericoid mycorrhizal symbiosis.</title>
        <authorList>
            <consortium name="DOE Joint Genome Institute"/>
            <person name="Martino E."/>
            <person name="Morin E."/>
            <person name="Grelet G."/>
            <person name="Kuo A."/>
            <person name="Kohler A."/>
            <person name="Daghino S."/>
            <person name="Barry K."/>
            <person name="Choi C."/>
            <person name="Cichocki N."/>
            <person name="Clum A."/>
            <person name="Copeland A."/>
            <person name="Hainaut M."/>
            <person name="Haridas S."/>
            <person name="Labutti K."/>
            <person name="Lindquist E."/>
            <person name="Lipzen A."/>
            <person name="Khouja H.-R."/>
            <person name="Murat C."/>
            <person name="Ohm R."/>
            <person name="Olson A."/>
            <person name="Spatafora J."/>
            <person name="Veneault-Fourrey C."/>
            <person name="Henrissat B."/>
            <person name="Grigoriev I."/>
            <person name="Martin F."/>
            <person name="Perotto S."/>
        </authorList>
    </citation>
    <scope>NUCLEOTIDE SEQUENCE [LARGE SCALE GENOMIC DNA]</scope>
    <source>
        <strain evidence="16 17">UAMH 7357</strain>
    </source>
</reference>
<keyword evidence="8" id="KW-0479">Metal-binding</keyword>
<dbReference type="InterPro" id="IPR012337">
    <property type="entry name" value="RNaseH-like_sf"/>
</dbReference>
<feature type="region of interest" description="Disordered" evidence="15">
    <location>
        <begin position="1"/>
        <end position="37"/>
    </location>
</feature>
<keyword evidence="9" id="KW-0378">Hydrolase</keyword>
<dbReference type="SUPFAM" id="SSF53098">
    <property type="entry name" value="Ribonuclease H-like"/>
    <property type="match status" value="1"/>
</dbReference>
<dbReference type="GO" id="GO:0030014">
    <property type="term" value="C:CCR4-NOT complex"/>
    <property type="evidence" value="ECO:0007669"/>
    <property type="project" value="InterPro"/>
</dbReference>
<dbReference type="STRING" id="1745343.A0A2J6PM98"/>
<dbReference type="Proteomes" id="UP000235672">
    <property type="component" value="Unassembled WGS sequence"/>
</dbReference>
<dbReference type="EMBL" id="KZ613515">
    <property type="protein sequence ID" value="PMD15161.1"/>
    <property type="molecule type" value="Genomic_DNA"/>
</dbReference>
<dbReference type="GO" id="GO:0003723">
    <property type="term" value="F:RNA binding"/>
    <property type="evidence" value="ECO:0007669"/>
    <property type="project" value="UniProtKB-KW"/>
</dbReference>
<evidence type="ECO:0000256" key="5">
    <source>
        <dbReference type="ARBA" id="ARBA00012161"/>
    </source>
</evidence>
<dbReference type="PANTHER" id="PTHR10797">
    <property type="entry name" value="CCR4-NOT TRANSCRIPTION COMPLEX SUBUNIT"/>
    <property type="match status" value="1"/>
</dbReference>
<protein>
    <recommendedName>
        <fullName evidence="5">poly(A)-specific ribonuclease</fullName>
        <ecNumber evidence="5">3.1.13.4</ecNumber>
    </recommendedName>
</protein>
<comment type="catalytic activity">
    <reaction evidence="1">
        <text>Exonucleolytic cleavage of poly(A) to 5'-AMP.</text>
        <dbReference type="EC" id="3.1.13.4"/>
    </reaction>
</comment>
<evidence type="ECO:0000256" key="10">
    <source>
        <dbReference type="ARBA" id="ARBA00022839"/>
    </source>
</evidence>
<keyword evidence="11" id="KW-0694">RNA-binding</keyword>
<keyword evidence="17" id="KW-1185">Reference proteome</keyword>
<organism evidence="16 17">
    <name type="scientific">Hyaloscypha hepaticicola</name>
    <dbReference type="NCBI Taxonomy" id="2082293"/>
    <lineage>
        <taxon>Eukaryota</taxon>
        <taxon>Fungi</taxon>
        <taxon>Dikarya</taxon>
        <taxon>Ascomycota</taxon>
        <taxon>Pezizomycotina</taxon>
        <taxon>Leotiomycetes</taxon>
        <taxon>Helotiales</taxon>
        <taxon>Hyaloscyphaceae</taxon>
        <taxon>Hyaloscypha</taxon>
    </lineage>
</organism>
<evidence type="ECO:0000256" key="15">
    <source>
        <dbReference type="SAM" id="MobiDB-lite"/>
    </source>
</evidence>
<dbReference type="GO" id="GO:0046872">
    <property type="term" value="F:metal ion binding"/>
    <property type="evidence" value="ECO:0007669"/>
    <property type="project" value="UniProtKB-KW"/>
</dbReference>
<feature type="compositionally biased region" description="Polar residues" evidence="15">
    <location>
        <begin position="434"/>
        <end position="459"/>
    </location>
</feature>
<evidence type="ECO:0000256" key="7">
    <source>
        <dbReference type="ARBA" id="ARBA00022722"/>
    </source>
</evidence>
<evidence type="ECO:0000256" key="8">
    <source>
        <dbReference type="ARBA" id="ARBA00022723"/>
    </source>
</evidence>
<evidence type="ECO:0000256" key="4">
    <source>
        <dbReference type="ARBA" id="ARBA00008372"/>
    </source>
</evidence>
<evidence type="ECO:0000256" key="12">
    <source>
        <dbReference type="ARBA" id="ARBA00023015"/>
    </source>
</evidence>
<keyword evidence="6" id="KW-0963">Cytoplasm</keyword>
<accession>A0A2J6PM98</accession>
<dbReference type="Pfam" id="PF04857">
    <property type="entry name" value="CAF1"/>
    <property type="match status" value="2"/>
</dbReference>
<dbReference type="InterPro" id="IPR006941">
    <property type="entry name" value="RNase_CAF1"/>
</dbReference>
<sequence length="495" mass="53674">MPPPMQRFGGAPNNLASHYQQYPTHSQAHTAGLPPPSLAANPSFMNANSMSNAFSVNGNSIGLSGGFGGAGLGMQGGTGLASQAAQMGFANAPLHQHAHGSMSETGSSRSAVNKSRIREVWAGNLLEEFAILRCLVEKYPYIAMDTEFPGVVARPMGAFNGKSDYHYQCLRCNVDLLKIIQLGITIFNDDGECPPASMSAAELGLDTTQDETRKYAGGLVQIPTTWQFNFKFSLKEDMYSEMSIEALRQAAVDFSRLEVEGIDPFHFGALLVSSGLVCDDDVHWISFHGGYDFGYLTKVLLLLPLPDDEFEFDKVMKRFFPSIYDVKYLMKQACKQHGNRETTPLDGPTLDILQKFQISAGLEQLAESMKIKRQGLAHQAGSDSLLTGKVFFKMRERIFNSEIPDEHNNKVWGLGLPENGVPMNVRSTPPHYNQTLQENTTPNQNGYANGAPSTPNTGNAGLANTPVHNSNGGGMGPMTPGGAGGVFGAFQYNSK</sequence>
<evidence type="ECO:0000256" key="6">
    <source>
        <dbReference type="ARBA" id="ARBA00022490"/>
    </source>
</evidence>
<dbReference type="EC" id="3.1.13.4" evidence="5"/>
<evidence type="ECO:0000256" key="2">
    <source>
        <dbReference type="ARBA" id="ARBA00004123"/>
    </source>
</evidence>
<keyword evidence="12" id="KW-0805">Transcription regulation</keyword>
<comment type="subcellular location">
    <subcellularLocation>
        <location evidence="3">Cytoplasm</location>
    </subcellularLocation>
    <subcellularLocation>
        <location evidence="2">Nucleus</location>
    </subcellularLocation>
</comment>
<dbReference type="OrthoDB" id="1164111at2759"/>
<evidence type="ECO:0000256" key="11">
    <source>
        <dbReference type="ARBA" id="ARBA00022884"/>
    </source>
</evidence>
<dbReference type="AlphaFoldDB" id="A0A2J6PM98"/>
<comment type="similarity">
    <text evidence="4">Belongs to the CAF1 family.</text>
</comment>
<evidence type="ECO:0000256" key="9">
    <source>
        <dbReference type="ARBA" id="ARBA00022801"/>
    </source>
</evidence>
<feature type="region of interest" description="Disordered" evidence="15">
    <location>
        <begin position="434"/>
        <end position="478"/>
    </location>
</feature>
<keyword evidence="14" id="KW-0539">Nucleus</keyword>
<proteinExistence type="inferred from homology"/>
<evidence type="ECO:0000313" key="17">
    <source>
        <dbReference type="Proteomes" id="UP000235672"/>
    </source>
</evidence>
<evidence type="ECO:0000256" key="1">
    <source>
        <dbReference type="ARBA" id="ARBA00001663"/>
    </source>
</evidence>
<keyword evidence="13" id="KW-0804">Transcription</keyword>
<evidence type="ECO:0000256" key="3">
    <source>
        <dbReference type="ARBA" id="ARBA00004496"/>
    </source>
</evidence>
<dbReference type="InterPro" id="IPR036397">
    <property type="entry name" value="RNaseH_sf"/>
</dbReference>
<gene>
    <name evidence="16" type="ORF">NA56DRAFT_609191</name>
</gene>
<dbReference type="GO" id="GO:0005737">
    <property type="term" value="C:cytoplasm"/>
    <property type="evidence" value="ECO:0007669"/>
    <property type="project" value="UniProtKB-SubCell"/>
</dbReference>
<dbReference type="GO" id="GO:0005634">
    <property type="term" value="C:nucleus"/>
    <property type="evidence" value="ECO:0007669"/>
    <property type="project" value="UniProtKB-SubCell"/>
</dbReference>
<keyword evidence="7" id="KW-0540">Nuclease</keyword>
<evidence type="ECO:0000256" key="14">
    <source>
        <dbReference type="ARBA" id="ARBA00023242"/>
    </source>
</evidence>
<dbReference type="GO" id="GO:0004535">
    <property type="term" value="F:poly(A)-specific ribonuclease activity"/>
    <property type="evidence" value="ECO:0007669"/>
    <property type="project" value="UniProtKB-EC"/>
</dbReference>
<name>A0A2J6PM98_9HELO</name>
<keyword evidence="10" id="KW-0269">Exonuclease</keyword>
<dbReference type="Gene3D" id="3.30.420.10">
    <property type="entry name" value="Ribonuclease H-like superfamily/Ribonuclease H"/>
    <property type="match status" value="1"/>
</dbReference>
<evidence type="ECO:0000313" key="16">
    <source>
        <dbReference type="EMBL" id="PMD15161.1"/>
    </source>
</evidence>